<evidence type="ECO:0000313" key="1">
    <source>
        <dbReference type="EMBL" id="OQD46854.1"/>
    </source>
</evidence>
<dbReference type="SUPFAM" id="SSF111038">
    <property type="entry name" value="YjbQ-like"/>
    <property type="match status" value="1"/>
</dbReference>
<proteinExistence type="predicted"/>
<dbReference type="PIRSF" id="PIRSF004681">
    <property type="entry name" value="UCP004681"/>
    <property type="match status" value="1"/>
</dbReference>
<dbReference type="InterPro" id="IPR035917">
    <property type="entry name" value="YjbQ-like_sf"/>
</dbReference>
<dbReference type="AlphaFoldDB" id="A0A1V6M358"/>
<dbReference type="PANTHER" id="PTHR30615">
    <property type="entry name" value="UNCHARACTERIZED PROTEIN YJBQ-RELATED"/>
    <property type="match status" value="1"/>
</dbReference>
<organism evidence="1 2">
    <name type="scientific">Candidatus Brocadia sapporoensis</name>
    <dbReference type="NCBI Taxonomy" id="392547"/>
    <lineage>
        <taxon>Bacteria</taxon>
        <taxon>Pseudomonadati</taxon>
        <taxon>Planctomycetota</taxon>
        <taxon>Candidatus Brocadiia</taxon>
        <taxon>Candidatus Brocadiales</taxon>
        <taxon>Candidatus Brocadiaceae</taxon>
        <taxon>Candidatus Brocadia</taxon>
    </lineage>
</organism>
<protein>
    <submittedName>
        <fullName evidence="1">Secondary thiamine-phosphate synthase enzyme</fullName>
    </submittedName>
</protein>
<dbReference type="RefSeq" id="WP_070065947.1">
    <property type="nucleotide sequence ID" value="NZ_MJUW02000018.1"/>
</dbReference>
<sequence>MKFLTEYLTFQTKKRREFINITREIERVLQKSGIKEGMILVSAMHITSGIFVNDAEPGLHRDIEEWMLRLIPEGHDYYHHRTGEVNGDAHLRNLLLGHQAIIPVTEGKLDLGQWQKVFYAEFDGQRSKRVIIKVMGE</sequence>
<name>A0A1V6M358_9BACT</name>
<dbReference type="Gene3D" id="2.60.120.460">
    <property type="entry name" value="YjbQ-like"/>
    <property type="match status" value="1"/>
</dbReference>
<gene>
    <name evidence="1" type="ORF">BIY37_00815</name>
</gene>
<accession>A0A1V6M358</accession>
<dbReference type="EMBL" id="MJUW02000018">
    <property type="protein sequence ID" value="OQD46854.1"/>
    <property type="molecule type" value="Genomic_DNA"/>
</dbReference>
<evidence type="ECO:0000313" key="2">
    <source>
        <dbReference type="Proteomes" id="UP000242219"/>
    </source>
</evidence>
<dbReference type="InterPro" id="IPR001602">
    <property type="entry name" value="UPF0047_YjbQ-like"/>
</dbReference>
<keyword evidence="2" id="KW-1185">Reference proteome</keyword>
<dbReference type="NCBIfam" id="TIGR00149">
    <property type="entry name" value="TIGR00149_YjbQ"/>
    <property type="match status" value="1"/>
</dbReference>
<reference evidence="1 2" key="1">
    <citation type="journal article" date="2016" name="Genome Announc.">
        <title>Draft Genome Sequence of the Anaerobic Ammonium-Oxidizing Bacterium 'Candidatus Brocadia sp. 40'.</title>
        <authorList>
            <person name="Ali M."/>
            <person name="Haroon M.F."/>
            <person name="Narita Y."/>
            <person name="Zhang L."/>
            <person name="Rangel Shaw D."/>
            <person name="Okabe S."/>
            <person name="Saikaly P.E."/>
        </authorList>
    </citation>
    <scope>NUCLEOTIDE SEQUENCE [LARGE SCALE GENOMIC DNA]</scope>
    <source>
        <strain evidence="1 2">40</strain>
    </source>
</reference>
<dbReference type="Pfam" id="PF01894">
    <property type="entry name" value="YjbQ"/>
    <property type="match status" value="1"/>
</dbReference>
<comment type="caution">
    <text evidence="1">The sequence shown here is derived from an EMBL/GenBank/DDBJ whole genome shotgun (WGS) entry which is preliminary data.</text>
</comment>
<dbReference type="PANTHER" id="PTHR30615:SF2">
    <property type="entry name" value="YJBQ FAMILY PROTEIN"/>
    <property type="match status" value="1"/>
</dbReference>
<dbReference type="Proteomes" id="UP000242219">
    <property type="component" value="Unassembled WGS sequence"/>
</dbReference>